<dbReference type="SUPFAM" id="SSF48452">
    <property type="entry name" value="TPR-like"/>
    <property type="match status" value="1"/>
</dbReference>
<dbReference type="InterPro" id="IPR041656">
    <property type="entry name" value="TPR_5"/>
</dbReference>
<comment type="caution">
    <text evidence="2">The sequence shown here is derived from an EMBL/GenBank/DDBJ whole genome shotgun (WGS) entry which is preliminary data.</text>
</comment>
<dbReference type="Pfam" id="PF12688">
    <property type="entry name" value="TPR_5"/>
    <property type="match status" value="1"/>
</dbReference>
<gene>
    <name evidence="2" type="ORF">KGQ19_41455</name>
</gene>
<evidence type="ECO:0000313" key="3">
    <source>
        <dbReference type="Proteomes" id="UP000730482"/>
    </source>
</evidence>
<accession>A0ABS5L4U8</accession>
<reference evidence="2 3" key="1">
    <citation type="submission" date="2020-02" db="EMBL/GenBank/DDBJ databases">
        <title>Acidophilic actinobacteria isolated from forest soil.</title>
        <authorList>
            <person name="Golinska P."/>
        </authorList>
    </citation>
    <scope>NUCLEOTIDE SEQUENCE [LARGE SCALE GENOMIC DNA]</scope>
    <source>
        <strain evidence="2 3">NL8</strain>
    </source>
</reference>
<dbReference type="EMBL" id="JAAFYZ010000248">
    <property type="protein sequence ID" value="MBS2553342.1"/>
    <property type="molecule type" value="Genomic_DNA"/>
</dbReference>
<name>A0ABS5L4U8_9ACTN</name>
<dbReference type="InterPro" id="IPR011990">
    <property type="entry name" value="TPR-like_helical_dom_sf"/>
</dbReference>
<feature type="domain" description="Tetratrico peptide repeat group 5" evidence="1">
    <location>
        <begin position="43"/>
        <end position="163"/>
    </location>
</feature>
<evidence type="ECO:0000313" key="2">
    <source>
        <dbReference type="EMBL" id="MBS2553342.1"/>
    </source>
</evidence>
<dbReference type="Pfam" id="PF13174">
    <property type="entry name" value="TPR_6"/>
    <property type="match status" value="1"/>
</dbReference>
<proteinExistence type="predicted"/>
<dbReference type="Gene3D" id="1.25.40.10">
    <property type="entry name" value="Tetratricopeptide repeat domain"/>
    <property type="match status" value="1"/>
</dbReference>
<evidence type="ECO:0000259" key="1">
    <source>
        <dbReference type="Pfam" id="PF12688"/>
    </source>
</evidence>
<sequence>MTIKNSRDARLAEAVALREAGEHEQARQLLVALADQFPADAAVAYQTAWVHDVLGLETEAVPFYERALAGDGLSEQERRGARLGYASTLRGLGRYPEAVEAFRGGLAEFPDDNALRTFSAMALYNVGEHHEAMRTLLEVLAATSADPAVLRYRPAIEHYARDLDAVEQAE</sequence>
<keyword evidence="3" id="KW-1185">Reference proteome</keyword>
<dbReference type="RefSeq" id="WP_212019786.1">
    <property type="nucleotide sequence ID" value="NZ_JAAFYZ010000248.1"/>
</dbReference>
<protein>
    <submittedName>
        <fullName evidence="2">Tetratricopeptide repeat protein</fullName>
    </submittedName>
</protein>
<organism evidence="2 3">
    <name type="scientific">Catenulispora pinistramenti</name>
    <dbReference type="NCBI Taxonomy" id="2705254"/>
    <lineage>
        <taxon>Bacteria</taxon>
        <taxon>Bacillati</taxon>
        <taxon>Actinomycetota</taxon>
        <taxon>Actinomycetes</taxon>
        <taxon>Catenulisporales</taxon>
        <taxon>Catenulisporaceae</taxon>
        <taxon>Catenulispora</taxon>
    </lineage>
</organism>
<dbReference type="InterPro" id="IPR019734">
    <property type="entry name" value="TPR_rpt"/>
</dbReference>
<dbReference type="Proteomes" id="UP000730482">
    <property type="component" value="Unassembled WGS sequence"/>
</dbReference>